<feature type="compositionally biased region" description="Low complexity" evidence="1">
    <location>
        <begin position="237"/>
        <end position="250"/>
    </location>
</feature>
<dbReference type="Proteomes" id="UP000721442">
    <property type="component" value="Unassembled WGS sequence"/>
</dbReference>
<protein>
    <submittedName>
        <fullName evidence="3">Uncharacterized protein</fullName>
    </submittedName>
</protein>
<comment type="caution">
    <text evidence="3">The sequence shown here is derived from an EMBL/GenBank/DDBJ whole genome shotgun (WGS) entry which is preliminary data.</text>
</comment>
<proteinExistence type="predicted"/>
<accession>A0A940DD04</accession>
<organism evidence="3 4">
    <name type="scientific">Candidatus Enterousia excrementavium</name>
    <dbReference type="NCBI Taxonomy" id="2840789"/>
    <lineage>
        <taxon>Bacteria</taxon>
        <taxon>Pseudomonadati</taxon>
        <taxon>Pseudomonadota</taxon>
        <taxon>Alphaproteobacteria</taxon>
        <taxon>Candidatus Enterousia</taxon>
    </lineage>
</organism>
<reference evidence="3" key="1">
    <citation type="submission" date="2020-10" db="EMBL/GenBank/DDBJ databases">
        <authorList>
            <person name="Gilroy R."/>
        </authorList>
    </citation>
    <scope>NUCLEOTIDE SEQUENCE</scope>
    <source>
        <strain evidence="3">B1-16210</strain>
    </source>
</reference>
<evidence type="ECO:0000256" key="1">
    <source>
        <dbReference type="SAM" id="MobiDB-lite"/>
    </source>
</evidence>
<gene>
    <name evidence="3" type="ORF">IAC77_01515</name>
</gene>
<feature type="signal peptide" evidence="2">
    <location>
        <begin position="1"/>
        <end position="19"/>
    </location>
</feature>
<keyword evidence="2" id="KW-0732">Signal</keyword>
<dbReference type="AlphaFoldDB" id="A0A940DD04"/>
<feature type="region of interest" description="Disordered" evidence="1">
    <location>
        <begin position="216"/>
        <end position="255"/>
    </location>
</feature>
<dbReference type="SUPFAM" id="SSF103088">
    <property type="entry name" value="OmpA-like"/>
    <property type="match status" value="1"/>
</dbReference>
<evidence type="ECO:0000313" key="3">
    <source>
        <dbReference type="EMBL" id="MBO8407122.1"/>
    </source>
</evidence>
<dbReference type="EMBL" id="JADINE010000023">
    <property type="protein sequence ID" value="MBO8407122.1"/>
    <property type="molecule type" value="Genomic_DNA"/>
</dbReference>
<sequence length="476" mass="51718">MRHIAVSVLSLLVVLPAFADARLPVVNVASAGISARAAFGEPIVQTHKTVEKASVNIADNSTKSVTEPVNTNAKVVARSAAPVVQTASAKNTSADAGGQIIAANDVLMPRRPSDDLWAKNTSASDVVPLRLPTPDEFSVIRSDAALPEESLNDSAPVTYAQTRTTSVAPVAATTAPLSELDAQIARLNELQRRADESVNTDFARVAVDKPVLTERAPSAARRETRGVVARPSVARTASAEPAAKIAASTTTHDDTDDVKLSQMVVPMDDMTDDVVVRAVKRAESPRIASVRDDMTKMSPSELRRAFRKTFLSENKHLSTFQIDDRFDVASDMTENAMGFTSARDLSEAGGIRPLEIKINFRNEDAALSRDNYNLLTEYAGIVLSNPTRAIQVSIPQSVTTDSDARKLAARRLAIVEQVLRDNGISEQRILPVLSQRDEEGLVLRMISLDQFETLTKRQRDVFGDTISKKTYRSMSW</sequence>
<reference evidence="3" key="2">
    <citation type="journal article" date="2021" name="PeerJ">
        <title>Extensive microbial diversity within the chicken gut microbiome revealed by metagenomics and culture.</title>
        <authorList>
            <person name="Gilroy R."/>
            <person name="Ravi A."/>
            <person name="Getino M."/>
            <person name="Pursley I."/>
            <person name="Horton D.L."/>
            <person name="Alikhan N.F."/>
            <person name="Baker D."/>
            <person name="Gharbi K."/>
            <person name="Hall N."/>
            <person name="Watson M."/>
            <person name="Adriaenssens E.M."/>
            <person name="Foster-Nyarko E."/>
            <person name="Jarju S."/>
            <person name="Secka A."/>
            <person name="Antonio M."/>
            <person name="Oren A."/>
            <person name="Chaudhuri R.R."/>
            <person name="La Ragione R."/>
            <person name="Hildebrand F."/>
            <person name="Pallen M.J."/>
        </authorList>
    </citation>
    <scope>NUCLEOTIDE SEQUENCE</scope>
    <source>
        <strain evidence="3">B1-16210</strain>
    </source>
</reference>
<dbReference type="InterPro" id="IPR036737">
    <property type="entry name" value="OmpA-like_sf"/>
</dbReference>
<feature type="chain" id="PRO_5038087194" evidence="2">
    <location>
        <begin position="20"/>
        <end position="476"/>
    </location>
</feature>
<name>A0A940DD04_9PROT</name>
<evidence type="ECO:0000256" key="2">
    <source>
        <dbReference type="SAM" id="SignalP"/>
    </source>
</evidence>
<evidence type="ECO:0000313" key="4">
    <source>
        <dbReference type="Proteomes" id="UP000721442"/>
    </source>
</evidence>